<evidence type="ECO:0008006" key="4">
    <source>
        <dbReference type="Google" id="ProtNLM"/>
    </source>
</evidence>
<feature type="transmembrane region" description="Helical" evidence="1">
    <location>
        <begin position="20"/>
        <end position="47"/>
    </location>
</feature>
<organism evidence="2 3">
    <name type="scientific">Pseudothermotoga hypogea DSM 11164 = NBRC 106472</name>
    <dbReference type="NCBI Taxonomy" id="1123384"/>
    <lineage>
        <taxon>Bacteria</taxon>
        <taxon>Thermotogati</taxon>
        <taxon>Thermotogota</taxon>
        <taxon>Thermotogae</taxon>
        <taxon>Thermotogales</taxon>
        <taxon>Thermotogaceae</taxon>
        <taxon>Pseudothermotoga</taxon>
    </lineage>
</organism>
<keyword evidence="1" id="KW-0472">Membrane</keyword>
<accession>A0A0X1KUI2</accession>
<sequence length="190" mass="21722">MKEFEAYMKKQLLEKFPSMVFFFVVMMIPNYGAKVFGTFFLILFSVASDVRQKRLDLLLYLPLTRKQIFWFEYAFLSLMLGITFFVGLPFAEKNVGVWLTLLKSLIFLWAYLSIVLSAVSVGFDPFGAAFLFLLFDIVMGSIGSTRLSVSFNPYKFISPLRQESVLASAAFAAVLTYASYRLFTTRSGER</sequence>
<dbReference type="EMBL" id="CP007141">
    <property type="protein sequence ID" value="AJC74921.1"/>
    <property type="molecule type" value="Genomic_DNA"/>
</dbReference>
<evidence type="ECO:0000313" key="2">
    <source>
        <dbReference type="EMBL" id="AJC74921.1"/>
    </source>
</evidence>
<dbReference type="PaxDb" id="1123384-AJ81_10175"/>
<reference evidence="2 3" key="1">
    <citation type="submission" date="2014-01" db="EMBL/GenBank/DDBJ databases">
        <title>Genome sequencing of Thermotog hypogea.</title>
        <authorList>
            <person name="Zhang X."/>
            <person name="Alvare G."/>
            <person name="Fristensky B."/>
            <person name="Chen L."/>
            <person name="Suen T."/>
            <person name="Chen Q."/>
            <person name="Ma K."/>
        </authorList>
    </citation>
    <scope>NUCLEOTIDE SEQUENCE [LARGE SCALE GENOMIC DNA]</scope>
    <source>
        <strain evidence="2 3">DSM 11164</strain>
    </source>
</reference>
<keyword evidence="1" id="KW-0812">Transmembrane</keyword>
<feature type="transmembrane region" description="Helical" evidence="1">
    <location>
        <begin position="97"/>
        <end position="119"/>
    </location>
</feature>
<evidence type="ECO:0000313" key="3">
    <source>
        <dbReference type="Proteomes" id="UP000077469"/>
    </source>
</evidence>
<proteinExistence type="predicted"/>
<keyword evidence="1" id="KW-1133">Transmembrane helix</keyword>
<protein>
    <recommendedName>
        <fullName evidence="4">ABC transporter permease</fullName>
    </recommendedName>
</protein>
<name>A0A0X1KUI2_9THEM</name>
<dbReference type="STRING" id="1123384.AJ81_10175"/>
<dbReference type="PATRIC" id="fig|1123384.7.peg.2043"/>
<feature type="transmembrane region" description="Helical" evidence="1">
    <location>
        <begin position="68"/>
        <end position="91"/>
    </location>
</feature>
<dbReference type="RefSeq" id="WP_031502650.1">
    <property type="nucleotide sequence ID" value="NC_022795.1"/>
</dbReference>
<gene>
    <name evidence="2" type="ORF">AJ81_10175</name>
</gene>
<feature type="transmembrane region" description="Helical" evidence="1">
    <location>
        <begin position="165"/>
        <end position="183"/>
    </location>
</feature>
<feature type="transmembrane region" description="Helical" evidence="1">
    <location>
        <begin position="126"/>
        <end position="145"/>
    </location>
</feature>
<dbReference type="Proteomes" id="UP000077469">
    <property type="component" value="Chromosome"/>
</dbReference>
<dbReference type="OrthoDB" id="46918at2"/>
<dbReference type="KEGG" id="phy:AJ81_10175"/>
<evidence type="ECO:0000256" key="1">
    <source>
        <dbReference type="SAM" id="Phobius"/>
    </source>
</evidence>
<dbReference type="AlphaFoldDB" id="A0A0X1KUI2"/>
<keyword evidence="3" id="KW-1185">Reference proteome</keyword>